<dbReference type="EMBL" id="PXWF02000289">
    <property type="protein sequence ID" value="PWF42900.1"/>
    <property type="molecule type" value="Genomic_DNA"/>
</dbReference>
<keyword evidence="2" id="KW-0175">Coiled coil</keyword>
<keyword evidence="3" id="KW-1133">Transmembrane helix</keyword>
<organism evidence="5 6">
    <name type="scientific">Massilia glaciei</name>
    <dbReference type="NCBI Taxonomy" id="1524097"/>
    <lineage>
        <taxon>Bacteria</taxon>
        <taxon>Pseudomonadati</taxon>
        <taxon>Pseudomonadota</taxon>
        <taxon>Betaproteobacteria</taxon>
        <taxon>Burkholderiales</taxon>
        <taxon>Oxalobacteraceae</taxon>
        <taxon>Telluria group</taxon>
        <taxon>Massilia</taxon>
    </lineage>
</organism>
<dbReference type="Gene3D" id="2.40.30.170">
    <property type="match status" value="1"/>
</dbReference>
<dbReference type="InterPro" id="IPR050465">
    <property type="entry name" value="UPF0194_transport"/>
</dbReference>
<dbReference type="OrthoDB" id="9806939at2"/>
<comment type="subcellular location">
    <subcellularLocation>
        <location evidence="1">Cell envelope</location>
    </subcellularLocation>
</comment>
<evidence type="ECO:0000259" key="4">
    <source>
        <dbReference type="Pfam" id="PF25967"/>
    </source>
</evidence>
<feature type="domain" description="Multidrug resistance protein MdtA-like C-terminal permuted SH3" evidence="4">
    <location>
        <begin position="362"/>
        <end position="417"/>
    </location>
</feature>
<accession>A0A2U2HFC6</accession>
<keyword evidence="6" id="KW-1185">Reference proteome</keyword>
<dbReference type="PANTHER" id="PTHR32347">
    <property type="entry name" value="EFFLUX SYSTEM COMPONENT YKNX-RELATED"/>
    <property type="match status" value="1"/>
</dbReference>
<evidence type="ECO:0000313" key="5">
    <source>
        <dbReference type="EMBL" id="PWF42900.1"/>
    </source>
</evidence>
<reference evidence="5 6" key="1">
    <citation type="submission" date="2018-04" db="EMBL/GenBank/DDBJ databases">
        <title>Massilia violaceinigra sp. nov., a novel purple-pigmented bacterium isolated from Tianshan glacier, Xinjiang, China.</title>
        <authorList>
            <person name="Wang H."/>
        </authorList>
    </citation>
    <scope>NUCLEOTIDE SEQUENCE [LARGE SCALE GENOMIC DNA]</scope>
    <source>
        <strain evidence="5 6">B448-2</strain>
    </source>
</reference>
<dbReference type="RefSeq" id="WP_106759493.1">
    <property type="nucleotide sequence ID" value="NZ_PXWF02000289.1"/>
</dbReference>
<dbReference type="Proteomes" id="UP000241421">
    <property type="component" value="Unassembled WGS sequence"/>
</dbReference>
<protein>
    <submittedName>
        <fullName evidence="5">Efflux transporter periplasmic adaptor subunit</fullName>
    </submittedName>
</protein>
<keyword evidence="3" id="KW-0472">Membrane</keyword>
<sequence>MDRPPPHLAASGSPSGAAMDRVVPRRRGKRIALLAAGCALAAGAAAALWQAVPRGLQVPLQDVRIATVAKGVFRDDIVVRATAEPLDSVILDSVESGRVEEVFARDGAMVAKGELLFRLSNPQRNLELLARQAEHAQQSSNLSNLRLSQEAGRTDHQRRLSDLRFALAKGQKQHARNVALAAQGFISQVALEESGDRLAQQRHALAQEQRSSDTEAGVRGDALAQMEKAIKGLQSGLLLVGATVDALAVRAPVAGMLTGFRLQVGQTVKTDQHIGRVDDPRRLKLAAQVDEFYLNRVAVGRQDSARQDDGVYPVAVSTIYPQIKDGRFTVEMAFSGAQPAALSPGQSLDAQLTLGEPARATLLPNGAFLGDSGGAWVFVLAADGALAQRRAVRLGRRSNKQVEVLSGLAPGEKVIVSAYAAFGKSERLQLSR</sequence>
<dbReference type="GO" id="GO:0030313">
    <property type="term" value="C:cell envelope"/>
    <property type="evidence" value="ECO:0007669"/>
    <property type="project" value="UniProtKB-SubCell"/>
</dbReference>
<dbReference type="PRINTS" id="PR01490">
    <property type="entry name" value="RTXTOXIND"/>
</dbReference>
<dbReference type="AlphaFoldDB" id="A0A2U2HFC6"/>
<feature type="transmembrane region" description="Helical" evidence="3">
    <location>
        <begin position="31"/>
        <end position="52"/>
    </location>
</feature>
<evidence type="ECO:0000256" key="1">
    <source>
        <dbReference type="ARBA" id="ARBA00004196"/>
    </source>
</evidence>
<dbReference type="PANTHER" id="PTHR32347:SF23">
    <property type="entry name" value="BLL5650 PROTEIN"/>
    <property type="match status" value="1"/>
</dbReference>
<dbReference type="InterPro" id="IPR058627">
    <property type="entry name" value="MdtA-like_C"/>
</dbReference>
<name>A0A2U2HFC6_9BURK</name>
<comment type="caution">
    <text evidence="5">The sequence shown here is derived from an EMBL/GenBank/DDBJ whole genome shotgun (WGS) entry which is preliminary data.</text>
</comment>
<dbReference type="Gene3D" id="2.40.420.20">
    <property type="match status" value="1"/>
</dbReference>
<evidence type="ECO:0000313" key="6">
    <source>
        <dbReference type="Proteomes" id="UP000241421"/>
    </source>
</evidence>
<keyword evidence="3" id="KW-0812">Transmembrane</keyword>
<gene>
    <name evidence="5" type="ORF">C7C56_022035</name>
</gene>
<dbReference type="Gene3D" id="1.10.287.470">
    <property type="entry name" value="Helix hairpin bin"/>
    <property type="match status" value="1"/>
</dbReference>
<dbReference type="Pfam" id="PF25967">
    <property type="entry name" value="RND-MFP_C"/>
    <property type="match status" value="1"/>
</dbReference>
<evidence type="ECO:0000256" key="2">
    <source>
        <dbReference type="ARBA" id="ARBA00023054"/>
    </source>
</evidence>
<proteinExistence type="predicted"/>
<dbReference type="Gene3D" id="2.40.50.100">
    <property type="match status" value="1"/>
</dbReference>
<evidence type="ECO:0000256" key="3">
    <source>
        <dbReference type="SAM" id="Phobius"/>
    </source>
</evidence>